<dbReference type="SUPFAM" id="SSF53756">
    <property type="entry name" value="UDP-Glycosyltransferase/glycogen phosphorylase"/>
    <property type="match status" value="1"/>
</dbReference>
<dbReference type="Pfam" id="PF00534">
    <property type="entry name" value="Glycos_transf_1"/>
    <property type="match status" value="1"/>
</dbReference>
<dbReference type="InterPro" id="IPR050194">
    <property type="entry name" value="Glycosyltransferase_grp1"/>
</dbReference>
<keyword evidence="2" id="KW-0808">Transferase</keyword>
<dbReference type="PANTHER" id="PTHR45947">
    <property type="entry name" value="SULFOQUINOVOSYL TRANSFERASE SQD2"/>
    <property type="match status" value="1"/>
</dbReference>
<dbReference type="PANTHER" id="PTHR45947:SF3">
    <property type="entry name" value="SULFOQUINOVOSYL TRANSFERASE SQD2"/>
    <property type="match status" value="1"/>
</dbReference>
<protein>
    <submittedName>
        <fullName evidence="2">Glycosyl transferase</fullName>
    </submittedName>
</protein>
<feature type="domain" description="Glycosyl transferase family 1" evidence="1">
    <location>
        <begin position="206"/>
        <end position="366"/>
    </location>
</feature>
<name>A0A6B9XZV8_ENTCL</name>
<evidence type="ECO:0000313" key="2">
    <source>
        <dbReference type="EMBL" id="QHR93129.1"/>
    </source>
</evidence>
<dbReference type="Gene3D" id="3.40.50.2000">
    <property type="entry name" value="Glycogen Phosphorylase B"/>
    <property type="match status" value="2"/>
</dbReference>
<dbReference type="AlphaFoldDB" id="A0A6B9XZV8"/>
<dbReference type="InterPro" id="IPR001296">
    <property type="entry name" value="Glyco_trans_1"/>
</dbReference>
<evidence type="ECO:0000259" key="1">
    <source>
        <dbReference type="Pfam" id="PF00534"/>
    </source>
</evidence>
<dbReference type="CDD" id="cd03801">
    <property type="entry name" value="GT4_PimA-like"/>
    <property type="match status" value="1"/>
</dbReference>
<accession>A0A6B9XZV8</accession>
<dbReference type="GO" id="GO:0016757">
    <property type="term" value="F:glycosyltransferase activity"/>
    <property type="evidence" value="ECO:0007669"/>
    <property type="project" value="InterPro"/>
</dbReference>
<proteinExistence type="predicted"/>
<reference evidence="2" key="1">
    <citation type="submission" date="2019-03" db="EMBL/GenBank/DDBJ databases">
        <title>Genetic characterization of the O-antigen and development of a molecular serotyping scheme for Enterobacter cloacae.</title>
        <authorList>
            <person name="Li Y."/>
            <person name="Huang J."/>
            <person name="Wang X."/>
            <person name="Xu C."/>
            <person name="Han T."/>
            <person name="Guo X."/>
        </authorList>
    </citation>
    <scope>NUCLEOTIDE SEQUENCE</scope>
    <source>
        <strain evidence="2">NCTC 11575</strain>
    </source>
</reference>
<sequence>MSIGLYCNWKVKICGSGGFYVNNVHARYISAFIKRFGKVYLLSNLSFDSPEQSDTLFNDDSIELIPLPAFKNYFSSIRYFWCITKGVKELCNKAELIYIRTPEPLCWLFTLFKRNNIINHHFTSNPLEVILNQSSSTVLKKYVKYCMFLPEYYLSACSAYINNASCNGPSVVKNSPFFLQEKLKVLIENTVTVKELDEKNYFERNLDGKIELLCVCRLQEGKGLIELIDAFSNFITRSKAFNFHLSIIGDGPLRNSLQGRVDEQKLSSFITLNGYVKNGEELNAFYRKAHILINPSFSETGPRVILEAMAEGCVCLSTDVGYVRYIYKNEPSFNNLIMNVNFQDEFDEKLKAIINSQEVYDNLSRKSFALAKRYSLDSFVNNIF</sequence>
<organism evidence="2">
    <name type="scientific">Enterobacter cloacae</name>
    <dbReference type="NCBI Taxonomy" id="550"/>
    <lineage>
        <taxon>Bacteria</taxon>
        <taxon>Pseudomonadati</taxon>
        <taxon>Pseudomonadota</taxon>
        <taxon>Gammaproteobacteria</taxon>
        <taxon>Enterobacterales</taxon>
        <taxon>Enterobacteriaceae</taxon>
        <taxon>Enterobacter</taxon>
        <taxon>Enterobacter cloacae complex</taxon>
    </lineage>
</organism>
<dbReference type="EMBL" id="MK595718">
    <property type="protein sequence ID" value="QHR93129.1"/>
    <property type="molecule type" value="Genomic_DNA"/>
</dbReference>